<dbReference type="InterPro" id="IPR052801">
    <property type="entry name" value="Ankyrin-EF-hand"/>
</dbReference>
<dbReference type="Proteomes" id="UP000766486">
    <property type="component" value="Unassembled WGS sequence"/>
</dbReference>
<dbReference type="Pfam" id="PF12796">
    <property type="entry name" value="Ank_2"/>
    <property type="match status" value="1"/>
</dbReference>
<organism evidence="2 3">
    <name type="scientific">Bionectria ochroleuca</name>
    <name type="common">Gliocladium roseum</name>
    <dbReference type="NCBI Taxonomy" id="29856"/>
    <lineage>
        <taxon>Eukaryota</taxon>
        <taxon>Fungi</taxon>
        <taxon>Dikarya</taxon>
        <taxon>Ascomycota</taxon>
        <taxon>Pezizomycotina</taxon>
        <taxon>Sordariomycetes</taxon>
        <taxon>Hypocreomycetidae</taxon>
        <taxon>Hypocreales</taxon>
        <taxon>Bionectriaceae</taxon>
        <taxon>Clonostachys</taxon>
    </lineage>
</organism>
<name>A0ABY6UJ58_BIOOC</name>
<dbReference type="Gene3D" id="1.25.40.20">
    <property type="entry name" value="Ankyrin repeat-containing domain"/>
    <property type="match status" value="1"/>
</dbReference>
<dbReference type="InterPro" id="IPR036770">
    <property type="entry name" value="Ankyrin_rpt-contain_sf"/>
</dbReference>
<keyword evidence="3" id="KW-1185">Reference proteome</keyword>
<dbReference type="InterPro" id="IPR002110">
    <property type="entry name" value="Ankyrin_rpt"/>
</dbReference>
<sequence>MLQLFQESLPDEVSPEEYENIHGFTDHPTVDCYLKGKADPQAVIGASMSGDVDILRLALYPPSRTDVESTDYFGQSHGDVTTQSEPGQVILAAMAHAGSWQVYSTLASFFPPRVLEPVKSQRRFRAGEYLRRFSGFGNTEIVQNMLESGVDANGEESRLIPSPLHEACRHGYGDIVDLLIQHGADVNRSCSTHSTPLFQAARGGFIGIVRKLLDKGAICGACEAQASFEAEQSVMAELFLSQLSQEQLDEVFTSLNQPYQKAERIWAVELVNKYRGRLV</sequence>
<dbReference type="SMART" id="SM00248">
    <property type="entry name" value="ANK"/>
    <property type="match status" value="2"/>
</dbReference>
<evidence type="ECO:0000313" key="2">
    <source>
        <dbReference type="EMBL" id="VUC30214.1"/>
    </source>
</evidence>
<comment type="caution">
    <text evidence="2">The sequence shown here is derived from an EMBL/GenBank/DDBJ whole genome shotgun (WGS) entry which is preliminary data.</text>
</comment>
<dbReference type="PROSITE" id="PS50297">
    <property type="entry name" value="ANK_REP_REGION"/>
    <property type="match status" value="1"/>
</dbReference>
<proteinExistence type="predicted"/>
<dbReference type="SUPFAM" id="SSF48403">
    <property type="entry name" value="Ankyrin repeat"/>
    <property type="match status" value="1"/>
</dbReference>
<accession>A0ABY6UJ58</accession>
<protein>
    <submittedName>
        <fullName evidence="2">Uncharacterized protein</fullName>
    </submittedName>
</protein>
<feature type="repeat" description="ANK" evidence="1">
    <location>
        <begin position="162"/>
        <end position="191"/>
    </location>
</feature>
<dbReference type="PANTHER" id="PTHR24127">
    <property type="entry name" value="ANKYRIN REPEAT AND EF-HAND DOMAIN-CONTAINING PROTEIN 1"/>
    <property type="match status" value="1"/>
</dbReference>
<dbReference type="EMBL" id="CABFNS010000815">
    <property type="protein sequence ID" value="VUC30214.1"/>
    <property type="molecule type" value="Genomic_DNA"/>
</dbReference>
<evidence type="ECO:0000256" key="1">
    <source>
        <dbReference type="PROSITE-ProRule" id="PRU00023"/>
    </source>
</evidence>
<dbReference type="PANTHER" id="PTHR24127:SF1">
    <property type="entry name" value="ANKYRIN REPEAT AND EF-HAND DOMAIN-CONTAINING PROTEIN 1"/>
    <property type="match status" value="1"/>
</dbReference>
<evidence type="ECO:0000313" key="3">
    <source>
        <dbReference type="Proteomes" id="UP000766486"/>
    </source>
</evidence>
<dbReference type="PROSITE" id="PS50088">
    <property type="entry name" value="ANK_REPEAT"/>
    <property type="match status" value="1"/>
</dbReference>
<gene>
    <name evidence="2" type="ORF">CLO192961_LOCUS280836</name>
</gene>
<reference evidence="2 3" key="1">
    <citation type="submission" date="2019-06" db="EMBL/GenBank/DDBJ databases">
        <authorList>
            <person name="Broberg M."/>
        </authorList>
    </citation>
    <scope>NUCLEOTIDE SEQUENCE [LARGE SCALE GENOMIC DNA]</scope>
</reference>
<keyword evidence="1" id="KW-0040">ANK repeat</keyword>